<evidence type="ECO:0000313" key="2">
    <source>
        <dbReference type="Proteomes" id="UP001595685"/>
    </source>
</evidence>
<name>A0ABV7WB47_9MICO</name>
<keyword evidence="2" id="KW-1185">Reference proteome</keyword>
<protein>
    <recommendedName>
        <fullName evidence="3">DUF4175 domain-containing protein</fullName>
    </recommendedName>
</protein>
<proteinExistence type="predicted"/>
<organism evidence="1 2">
    <name type="scientific">Aquipuribacter hungaricus</name>
    <dbReference type="NCBI Taxonomy" id="545624"/>
    <lineage>
        <taxon>Bacteria</taxon>
        <taxon>Bacillati</taxon>
        <taxon>Actinomycetota</taxon>
        <taxon>Actinomycetes</taxon>
        <taxon>Micrococcales</taxon>
        <taxon>Intrasporangiaceae</taxon>
        <taxon>Aquipuribacter</taxon>
    </lineage>
</organism>
<reference evidence="2" key="1">
    <citation type="journal article" date="2019" name="Int. J. Syst. Evol. Microbiol.">
        <title>The Global Catalogue of Microorganisms (GCM) 10K type strain sequencing project: providing services to taxonomists for standard genome sequencing and annotation.</title>
        <authorList>
            <consortium name="The Broad Institute Genomics Platform"/>
            <consortium name="The Broad Institute Genome Sequencing Center for Infectious Disease"/>
            <person name="Wu L."/>
            <person name="Ma J."/>
        </authorList>
    </citation>
    <scope>NUCLEOTIDE SEQUENCE [LARGE SCALE GENOMIC DNA]</scope>
    <source>
        <strain evidence="2">NCAIM B.02333</strain>
    </source>
</reference>
<gene>
    <name evidence="1" type="ORF">ACFOLH_01620</name>
</gene>
<sequence length="49" mass="4754">MPAWLVVLALVIAVAVLALGGVATSLLWLGGGVLLLGVVGIALDRGSSA</sequence>
<dbReference type="EMBL" id="JBHRWW010000001">
    <property type="protein sequence ID" value="MFC3687035.1"/>
    <property type="molecule type" value="Genomic_DNA"/>
</dbReference>
<evidence type="ECO:0000313" key="1">
    <source>
        <dbReference type="EMBL" id="MFC3687035.1"/>
    </source>
</evidence>
<accession>A0ABV7WB47</accession>
<comment type="caution">
    <text evidence="1">The sequence shown here is derived from an EMBL/GenBank/DDBJ whole genome shotgun (WGS) entry which is preliminary data.</text>
</comment>
<dbReference type="RefSeq" id="WP_340294079.1">
    <property type="nucleotide sequence ID" value="NZ_JBBEOI010000137.1"/>
</dbReference>
<evidence type="ECO:0008006" key="3">
    <source>
        <dbReference type="Google" id="ProtNLM"/>
    </source>
</evidence>
<dbReference type="Proteomes" id="UP001595685">
    <property type="component" value="Unassembled WGS sequence"/>
</dbReference>